<dbReference type="KEGG" id="ovi:T265_01651"/>
<name>A0A074ZXR3_OPIVI</name>
<protein>
    <submittedName>
        <fullName evidence="1">Uncharacterized protein</fullName>
    </submittedName>
</protein>
<reference evidence="1 2" key="1">
    <citation type="submission" date="2013-11" db="EMBL/GenBank/DDBJ databases">
        <title>Opisthorchis viverrini - life in the bile duct.</title>
        <authorList>
            <person name="Young N.D."/>
            <person name="Nagarajan N."/>
            <person name="Lin S.J."/>
            <person name="Korhonen P.K."/>
            <person name="Jex A.R."/>
            <person name="Hall R.S."/>
            <person name="Safavi-Hemami H."/>
            <person name="Kaewkong W."/>
            <person name="Bertrand D."/>
            <person name="Gao S."/>
            <person name="Seet Q."/>
            <person name="Wongkham S."/>
            <person name="Teh B.T."/>
            <person name="Wongkham C."/>
            <person name="Intapan P.M."/>
            <person name="Maleewong W."/>
            <person name="Yang X."/>
            <person name="Hu M."/>
            <person name="Wang Z."/>
            <person name="Hofmann A."/>
            <person name="Sternberg P.W."/>
            <person name="Tan P."/>
            <person name="Wang J."/>
            <person name="Gasser R.B."/>
        </authorList>
    </citation>
    <scope>NUCLEOTIDE SEQUENCE [LARGE SCALE GENOMIC DNA]</scope>
</reference>
<keyword evidence="2" id="KW-1185">Reference proteome</keyword>
<dbReference type="RefSeq" id="XP_009163981.1">
    <property type="nucleotide sequence ID" value="XM_009165717.1"/>
</dbReference>
<dbReference type="Proteomes" id="UP000054324">
    <property type="component" value="Unassembled WGS sequence"/>
</dbReference>
<proteinExistence type="predicted"/>
<dbReference type="CTD" id="20315839"/>
<accession>A0A074ZXR3</accession>
<evidence type="ECO:0000313" key="2">
    <source>
        <dbReference type="Proteomes" id="UP000054324"/>
    </source>
</evidence>
<dbReference type="AlphaFoldDB" id="A0A074ZXR3"/>
<gene>
    <name evidence="1" type="ORF">T265_01651</name>
</gene>
<organism evidence="1 2">
    <name type="scientific">Opisthorchis viverrini</name>
    <name type="common">Southeast Asian liver fluke</name>
    <dbReference type="NCBI Taxonomy" id="6198"/>
    <lineage>
        <taxon>Eukaryota</taxon>
        <taxon>Metazoa</taxon>
        <taxon>Spiralia</taxon>
        <taxon>Lophotrochozoa</taxon>
        <taxon>Platyhelminthes</taxon>
        <taxon>Trematoda</taxon>
        <taxon>Digenea</taxon>
        <taxon>Opisthorchiida</taxon>
        <taxon>Opisthorchiata</taxon>
        <taxon>Opisthorchiidae</taxon>
        <taxon>Opisthorchis</taxon>
    </lineage>
</organism>
<sequence>MYEKRLKWLKLFSSMKHPSAMWRVVPITTSSGSLELNLVDKGKTSLDEARNLQEKLLSFKAGARVAATDLVQDTPLFAVAS</sequence>
<dbReference type="GeneID" id="20315839"/>
<evidence type="ECO:0000313" key="1">
    <source>
        <dbReference type="EMBL" id="KER32218.1"/>
    </source>
</evidence>
<dbReference type="EMBL" id="KL596636">
    <property type="protein sequence ID" value="KER32218.1"/>
    <property type="molecule type" value="Genomic_DNA"/>
</dbReference>